<dbReference type="AlphaFoldDB" id="A0A2P5EN95"/>
<feature type="non-terminal residue" evidence="2">
    <location>
        <position position="1"/>
    </location>
</feature>
<dbReference type="EMBL" id="JXTC01000123">
    <property type="protein sequence ID" value="PON86972.1"/>
    <property type="molecule type" value="Genomic_DNA"/>
</dbReference>
<feature type="compositionally biased region" description="Basic and acidic residues" evidence="1">
    <location>
        <begin position="47"/>
        <end position="58"/>
    </location>
</feature>
<evidence type="ECO:0000313" key="2">
    <source>
        <dbReference type="EMBL" id="PON86972.1"/>
    </source>
</evidence>
<comment type="caution">
    <text evidence="2">The sequence shown here is derived from an EMBL/GenBank/DDBJ whole genome shotgun (WGS) entry which is preliminary data.</text>
</comment>
<organism evidence="2 3">
    <name type="scientific">Trema orientale</name>
    <name type="common">Charcoal tree</name>
    <name type="synonym">Celtis orientalis</name>
    <dbReference type="NCBI Taxonomy" id="63057"/>
    <lineage>
        <taxon>Eukaryota</taxon>
        <taxon>Viridiplantae</taxon>
        <taxon>Streptophyta</taxon>
        <taxon>Embryophyta</taxon>
        <taxon>Tracheophyta</taxon>
        <taxon>Spermatophyta</taxon>
        <taxon>Magnoliopsida</taxon>
        <taxon>eudicotyledons</taxon>
        <taxon>Gunneridae</taxon>
        <taxon>Pentapetalae</taxon>
        <taxon>rosids</taxon>
        <taxon>fabids</taxon>
        <taxon>Rosales</taxon>
        <taxon>Cannabaceae</taxon>
        <taxon>Trema</taxon>
    </lineage>
</organism>
<dbReference type="OrthoDB" id="10474849at2759"/>
<reference evidence="3" key="1">
    <citation type="submission" date="2016-06" db="EMBL/GenBank/DDBJ databases">
        <title>Parallel loss of symbiosis genes in relatives of nitrogen-fixing non-legume Parasponia.</title>
        <authorList>
            <person name="Van Velzen R."/>
            <person name="Holmer R."/>
            <person name="Bu F."/>
            <person name="Rutten L."/>
            <person name="Van Zeijl A."/>
            <person name="Liu W."/>
            <person name="Santuari L."/>
            <person name="Cao Q."/>
            <person name="Sharma T."/>
            <person name="Shen D."/>
            <person name="Roswanjaya Y."/>
            <person name="Wardhani T."/>
            <person name="Kalhor M.S."/>
            <person name="Jansen J."/>
            <person name="Van den Hoogen J."/>
            <person name="Gungor B."/>
            <person name="Hartog M."/>
            <person name="Hontelez J."/>
            <person name="Verver J."/>
            <person name="Yang W.-C."/>
            <person name="Schijlen E."/>
            <person name="Repin R."/>
            <person name="Schilthuizen M."/>
            <person name="Schranz E."/>
            <person name="Heidstra R."/>
            <person name="Miyata K."/>
            <person name="Fedorova E."/>
            <person name="Kohlen W."/>
            <person name="Bisseling T."/>
            <person name="Smit S."/>
            <person name="Geurts R."/>
        </authorList>
    </citation>
    <scope>NUCLEOTIDE SEQUENCE [LARGE SCALE GENOMIC DNA]</scope>
    <source>
        <strain evidence="3">cv. RG33-2</strain>
    </source>
</reference>
<evidence type="ECO:0000313" key="3">
    <source>
        <dbReference type="Proteomes" id="UP000237000"/>
    </source>
</evidence>
<sequence length="101" mass="11789">RKNKATMLRGSNSSGPLKKITSALLLHAFLPQPPNATLVPPQRRKEKNREKEQNNEEKADFKFFCDTHGIYIWFKFKKLRKGKISKQLAKQSIWIRPIQAK</sequence>
<dbReference type="InParanoid" id="A0A2P5EN95"/>
<evidence type="ECO:0000256" key="1">
    <source>
        <dbReference type="SAM" id="MobiDB-lite"/>
    </source>
</evidence>
<feature type="region of interest" description="Disordered" evidence="1">
    <location>
        <begin position="32"/>
        <end position="58"/>
    </location>
</feature>
<proteinExistence type="predicted"/>
<name>A0A2P5EN95_TREOI</name>
<accession>A0A2P5EN95</accession>
<gene>
    <name evidence="2" type="ORF">TorRG33x02_172190</name>
</gene>
<dbReference type="Proteomes" id="UP000237000">
    <property type="component" value="Unassembled WGS sequence"/>
</dbReference>
<keyword evidence="3" id="KW-1185">Reference proteome</keyword>
<protein>
    <submittedName>
        <fullName evidence="2">Uncharacterized protein</fullName>
    </submittedName>
</protein>